<gene>
    <name evidence="2" type="ORF">HGG79_09680</name>
</gene>
<dbReference type="EMBL" id="JAAZWO010000009">
    <property type="protein sequence ID" value="MBC2398042.1"/>
    <property type="molecule type" value="Genomic_DNA"/>
</dbReference>
<dbReference type="NCBIfam" id="NF045794">
    <property type="entry name" value="CsxC_fam"/>
    <property type="match status" value="1"/>
</dbReference>
<comment type="caution">
    <text evidence="2">The sequence shown here is derived from an EMBL/GenBank/DDBJ whole genome shotgun (WGS) entry which is preliminary data.</text>
</comment>
<keyword evidence="3" id="KW-1185">Reference proteome</keyword>
<dbReference type="InterPro" id="IPR054845">
    <property type="entry name" value="Exosporium_prot_C"/>
</dbReference>
<feature type="domain" description="DUF7852" evidence="1">
    <location>
        <begin position="47"/>
        <end position="118"/>
    </location>
</feature>
<dbReference type="InterPro" id="IPR057174">
    <property type="entry name" value="DUF7852"/>
</dbReference>
<dbReference type="AlphaFoldDB" id="A0A923E7N1"/>
<name>A0A923E7N1_CLOTT</name>
<reference evidence="2 3" key="1">
    <citation type="submission" date="2020-04" db="EMBL/GenBank/DDBJ databases">
        <title>Genomic insights into acetone-butanol-ethanol (ABE) fermentation by sequencing solventogenic clostridia strains.</title>
        <authorList>
            <person name="Brown S."/>
        </authorList>
    </citation>
    <scope>NUCLEOTIDE SEQUENCE [LARGE SCALE GENOMIC DNA]</scope>
    <source>
        <strain evidence="2 3">DJ011</strain>
    </source>
</reference>
<dbReference type="RefSeq" id="WP_051593333.1">
    <property type="nucleotide sequence ID" value="NZ_JAAZWO010000009.1"/>
</dbReference>
<proteinExistence type="predicted"/>
<accession>A0A923E7N1</accession>
<evidence type="ECO:0000259" key="1">
    <source>
        <dbReference type="Pfam" id="PF25250"/>
    </source>
</evidence>
<dbReference type="Proteomes" id="UP000563151">
    <property type="component" value="Unassembled WGS sequence"/>
</dbReference>
<sequence length="286" mass="33444">MFKDDLTNDCNCKPQQVPTCESRVIDPTTLGECDNRCYKPFGRPGPLVVKTPVVLSDVKIQIDMESDIRLEQPAFDIKTIDKHVCITQCHLVPYTNKLFIGGYVQKNIQYSTVECANATSISGDVRHTTVNVPFRCVTPIHFDRKPEFGKTLKIRSNSLDENMLCINNNEDSWVHFNKFNEPIFCELEWAKILETDIFNRNIDCAENFTDENCFRRLTEKMVVYIRIKVLQNQQVFISKPHCEMKMIENYDEDYDEEEYDDYEDVEVGYSNKDGMIGRMLKKEKYY</sequence>
<dbReference type="Pfam" id="PF25250">
    <property type="entry name" value="DUF7852"/>
    <property type="match status" value="1"/>
</dbReference>
<evidence type="ECO:0000313" key="3">
    <source>
        <dbReference type="Proteomes" id="UP000563151"/>
    </source>
</evidence>
<organism evidence="2 3">
    <name type="scientific">Clostridium tetanomorphum</name>
    <dbReference type="NCBI Taxonomy" id="1553"/>
    <lineage>
        <taxon>Bacteria</taxon>
        <taxon>Bacillati</taxon>
        <taxon>Bacillota</taxon>
        <taxon>Clostridia</taxon>
        <taxon>Eubacteriales</taxon>
        <taxon>Clostridiaceae</taxon>
        <taxon>Clostridium</taxon>
    </lineage>
</organism>
<protein>
    <recommendedName>
        <fullName evidence="1">DUF7852 domain-containing protein</fullName>
    </recommendedName>
</protein>
<evidence type="ECO:0000313" key="2">
    <source>
        <dbReference type="EMBL" id="MBC2398042.1"/>
    </source>
</evidence>